<gene>
    <name evidence="5" type="ORF">ACFPFM_18225</name>
</gene>
<keyword evidence="3" id="KW-0472">Membrane</keyword>
<evidence type="ECO:0000256" key="2">
    <source>
        <dbReference type="ARBA" id="ARBA00022598"/>
    </source>
</evidence>
<feature type="domain" description="AMP-dependent synthetase/ligase" evidence="4">
    <location>
        <begin position="18"/>
        <end position="414"/>
    </location>
</feature>
<dbReference type="Pfam" id="PF00501">
    <property type="entry name" value="AMP-binding"/>
    <property type="match status" value="1"/>
</dbReference>
<reference evidence="6" key="1">
    <citation type="journal article" date="2019" name="Int. J. Syst. Evol. Microbiol.">
        <title>The Global Catalogue of Microorganisms (GCM) 10K type strain sequencing project: providing services to taxonomists for standard genome sequencing and annotation.</title>
        <authorList>
            <consortium name="The Broad Institute Genomics Platform"/>
            <consortium name="The Broad Institute Genome Sequencing Center for Infectious Disease"/>
            <person name="Wu L."/>
            <person name="Ma J."/>
        </authorList>
    </citation>
    <scope>NUCLEOTIDE SEQUENCE [LARGE SCALE GENOMIC DNA]</scope>
    <source>
        <strain evidence="6">KCTC 12848</strain>
    </source>
</reference>
<dbReference type="Gene3D" id="3.30.300.30">
    <property type="match status" value="1"/>
</dbReference>
<dbReference type="InterPro" id="IPR042099">
    <property type="entry name" value="ANL_N_sf"/>
</dbReference>
<dbReference type="EMBL" id="JBHSJB010000016">
    <property type="protein sequence ID" value="MFC5055686.1"/>
    <property type="molecule type" value="Genomic_DNA"/>
</dbReference>
<dbReference type="PANTHER" id="PTHR22754:SF32">
    <property type="entry name" value="DISCO-INTERACTING PROTEIN 2"/>
    <property type="match status" value="1"/>
</dbReference>
<proteinExistence type="inferred from homology"/>
<dbReference type="SUPFAM" id="SSF56801">
    <property type="entry name" value="Acetyl-CoA synthetase-like"/>
    <property type="match status" value="1"/>
</dbReference>
<dbReference type="PANTHER" id="PTHR22754">
    <property type="entry name" value="DISCO-INTERACTING PROTEIN 2 DIP2 -RELATED"/>
    <property type="match status" value="1"/>
</dbReference>
<dbReference type="InterPro" id="IPR045851">
    <property type="entry name" value="AMP-bd_C_sf"/>
</dbReference>
<organism evidence="5 6">
    <name type="scientific">Saccharothrix xinjiangensis</name>
    <dbReference type="NCBI Taxonomy" id="204798"/>
    <lineage>
        <taxon>Bacteria</taxon>
        <taxon>Bacillati</taxon>
        <taxon>Actinomycetota</taxon>
        <taxon>Actinomycetes</taxon>
        <taxon>Pseudonocardiales</taxon>
        <taxon>Pseudonocardiaceae</taxon>
        <taxon>Saccharothrix</taxon>
    </lineage>
</organism>
<evidence type="ECO:0000313" key="6">
    <source>
        <dbReference type="Proteomes" id="UP001595833"/>
    </source>
</evidence>
<keyword evidence="2 5" id="KW-0436">Ligase</keyword>
<keyword evidence="3" id="KW-1133">Transmembrane helix</keyword>
<evidence type="ECO:0000256" key="1">
    <source>
        <dbReference type="ARBA" id="ARBA00006432"/>
    </source>
</evidence>
<keyword evidence="6" id="KW-1185">Reference proteome</keyword>
<comment type="caution">
    <text evidence="5">The sequence shown here is derived from an EMBL/GenBank/DDBJ whole genome shotgun (WGS) entry which is preliminary data.</text>
</comment>
<keyword evidence="3" id="KW-0812">Transmembrane</keyword>
<dbReference type="PROSITE" id="PS00455">
    <property type="entry name" value="AMP_BINDING"/>
    <property type="match status" value="1"/>
</dbReference>
<feature type="transmembrane region" description="Helical" evidence="3">
    <location>
        <begin position="78"/>
        <end position="96"/>
    </location>
</feature>
<dbReference type="Proteomes" id="UP001595833">
    <property type="component" value="Unassembled WGS sequence"/>
</dbReference>
<dbReference type="RefSeq" id="WP_344040076.1">
    <property type="nucleotide sequence ID" value="NZ_BAAAKE010000020.1"/>
</dbReference>
<evidence type="ECO:0000313" key="5">
    <source>
        <dbReference type="EMBL" id="MFC5055686.1"/>
    </source>
</evidence>
<dbReference type="InterPro" id="IPR000873">
    <property type="entry name" value="AMP-dep_synth/lig_dom"/>
</dbReference>
<sequence length="577" mass="61702">MREWIRGGTGVAEVVLGHVERTPEALAVVDVLGSGPDGPSASWTYGDLHRRAATVAAHLRERCAPGDRVMLLYPVNRHFVAAFLGCLYAGVAAVVVPPPGGSQVQRRRAGAVVADAGVRLALTDSESSRAVRDWVAELRLSEVDVTVTDARDYADPADWRLVRTDEDSLALLQYTSGSTGSPKGVVVRHGHLAANARAFGAALGWSTPPRFGGWIPMFHDMGLIMQLVPALLAGTADVLMTPTAFIRDPWSWLDAIGRYGITCSAAPNFAYDLCVRRVDPERVAELDLSGWEYAINASEPVRMATMTDFAKRFAAAGFRERSFVPLYGLAESTVFTSATADRAPQVVRVDDVALGRGEFTAARPGAPARSVVSCGAPVSAAEVRVVDPDTGAPLPPNRVGEIWLRGDSVAGGYWLNEAETARVFRASSPGDPTEFLRTGDLGVHHDGELYVIGRLKEVLIVRGRNLYPQDVEHELRARHPELGNVGAAFCVPAGGTTEGEPGPDELVVAHEVRETDPERLAALAVAMKVTVAREFGVSAADVVLVPPGGVPRTSSGKIQRSLMRERYLARGNAGEGE</sequence>
<dbReference type="Gene3D" id="3.40.50.12780">
    <property type="entry name" value="N-terminal domain of ligase-like"/>
    <property type="match status" value="1"/>
</dbReference>
<dbReference type="InterPro" id="IPR020845">
    <property type="entry name" value="AMP-binding_CS"/>
</dbReference>
<name>A0ABV9XZS7_9PSEU</name>
<protein>
    <submittedName>
        <fullName evidence="5">Fatty acyl-AMP ligase</fullName>
    </submittedName>
</protein>
<dbReference type="GO" id="GO:0016874">
    <property type="term" value="F:ligase activity"/>
    <property type="evidence" value="ECO:0007669"/>
    <property type="project" value="UniProtKB-KW"/>
</dbReference>
<evidence type="ECO:0000256" key="3">
    <source>
        <dbReference type="SAM" id="Phobius"/>
    </source>
</evidence>
<dbReference type="InterPro" id="IPR040097">
    <property type="entry name" value="FAAL/FAAC"/>
</dbReference>
<comment type="similarity">
    <text evidence="1">Belongs to the ATP-dependent AMP-binding enzyme family.</text>
</comment>
<dbReference type="CDD" id="cd05931">
    <property type="entry name" value="FAAL"/>
    <property type="match status" value="1"/>
</dbReference>
<accession>A0ABV9XZS7</accession>
<evidence type="ECO:0000259" key="4">
    <source>
        <dbReference type="Pfam" id="PF00501"/>
    </source>
</evidence>